<dbReference type="GeneID" id="54288240"/>
<sequence length="136" mass="15393">MFFASSLLMALSLFAIYNPTAADPGISKDRIKVFLFASPAFWGEVAIDAYKNQCIDLDNNLIDGSVQSILIGAHDIPTVMKRTDDWYCMFYDNYDCTGNEEDMLVFAAGVNNLRSVRWETKIHALKCIIENDDYDD</sequence>
<evidence type="ECO:0000313" key="3">
    <source>
        <dbReference type="Proteomes" id="UP000799778"/>
    </source>
</evidence>
<keyword evidence="1" id="KW-0732">Signal</keyword>
<protein>
    <submittedName>
        <fullName evidence="2">Uncharacterized protein</fullName>
    </submittedName>
</protein>
<dbReference type="AlphaFoldDB" id="A0A6A5Y2Q8"/>
<evidence type="ECO:0000313" key="2">
    <source>
        <dbReference type="EMBL" id="KAF2019181.1"/>
    </source>
</evidence>
<organism evidence="2 3">
    <name type="scientific">Aaosphaeria arxii CBS 175.79</name>
    <dbReference type="NCBI Taxonomy" id="1450172"/>
    <lineage>
        <taxon>Eukaryota</taxon>
        <taxon>Fungi</taxon>
        <taxon>Dikarya</taxon>
        <taxon>Ascomycota</taxon>
        <taxon>Pezizomycotina</taxon>
        <taxon>Dothideomycetes</taxon>
        <taxon>Pleosporomycetidae</taxon>
        <taxon>Pleosporales</taxon>
        <taxon>Pleosporales incertae sedis</taxon>
        <taxon>Aaosphaeria</taxon>
    </lineage>
</organism>
<gene>
    <name evidence="2" type="ORF">BU24DRAFT_447747</name>
</gene>
<evidence type="ECO:0000256" key="1">
    <source>
        <dbReference type="SAM" id="SignalP"/>
    </source>
</evidence>
<accession>A0A6A5Y2Q8</accession>
<proteinExistence type="predicted"/>
<keyword evidence="3" id="KW-1185">Reference proteome</keyword>
<name>A0A6A5Y2Q8_9PLEO</name>
<dbReference type="EMBL" id="ML978067">
    <property type="protein sequence ID" value="KAF2019181.1"/>
    <property type="molecule type" value="Genomic_DNA"/>
</dbReference>
<reference evidence="2" key="1">
    <citation type="journal article" date="2020" name="Stud. Mycol.">
        <title>101 Dothideomycetes genomes: a test case for predicting lifestyles and emergence of pathogens.</title>
        <authorList>
            <person name="Haridas S."/>
            <person name="Albert R."/>
            <person name="Binder M."/>
            <person name="Bloem J."/>
            <person name="Labutti K."/>
            <person name="Salamov A."/>
            <person name="Andreopoulos B."/>
            <person name="Baker S."/>
            <person name="Barry K."/>
            <person name="Bills G."/>
            <person name="Bluhm B."/>
            <person name="Cannon C."/>
            <person name="Castanera R."/>
            <person name="Culley D."/>
            <person name="Daum C."/>
            <person name="Ezra D."/>
            <person name="Gonzalez J."/>
            <person name="Henrissat B."/>
            <person name="Kuo A."/>
            <person name="Liang C."/>
            <person name="Lipzen A."/>
            <person name="Lutzoni F."/>
            <person name="Magnuson J."/>
            <person name="Mondo S."/>
            <person name="Nolan M."/>
            <person name="Ohm R."/>
            <person name="Pangilinan J."/>
            <person name="Park H.-J."/>
            <person name="Ramirez L."/>
            <person name="Alfaro M."/>
            <person name="Sun H."/>
            <person name="Tritt A."/>
            <person name="Yoshinaga Y."/>
            <person name="Zwiers L.-H."/>
            <person name="Turgeon B."/>
            <person name="Goodwin S."/>
            <person name="Spatafora J."/>
            <person name="Crous P."/>
            <person name="Grigoriev I."/>
        </authorList>
    </citation>
    <scope>NUCLEOTIDE SEQUENCE</scope>
    <source>
        <strain evidence="2">CBS 175.79</strain>
    </source>
</reference>
<dbReference type="OrthoDB" id="3774233at2759"/>
<feature type="signal peptide" evidence="1">
    <location>
        <begin position="1"/>
        <end position="22"/>
    </location>
</feature>
<feature type="chain" id="PRO_5025393078" evidence="1">
    <location>
        <begin position="23"/>
        <end position="136"/>
    </location>
</feature>
<dbReference type="Proteomes" id="UP000799778">
    <property type="component" value="Unassembled WGS sequence"/>
</dbReference>
<dbReference type="RefSeq" id="XP_033387520.1">
    <property type="nucleotide sequence ID" value="XM_033530843.1"/>
</dbReference>